<gene>
    <name evidence="9" type="ORF">VV02_13480</name>
</gene>
<evidence type="ECO:0000256" key="3">
    <source>
        <dbReference type="ARBA" id="ARBA00022475"/>
    </source>
</evidence>
<dbReference type="PANTHER" id="PTHR23517">
    <property type="entry name" value="RESISTANCE PROTEIN MDTM, PUTATIVE-RELATED-RELATED"/>
    <property type="match status" value="1"/>
</dbReference>
<feature type="transmembrane region" description="Helical" evidence="7">
    <location>
        <begin position="165"/>
        <end position="183"/>
    </location>
</feature>
<dbReference type="PROSITE" id="PS50850">
    <property type="entry name" value="MFS"/>
    <property type="match status" value="1"/>
</dbReference>
<keyword evidence="6 7" id="KW-0472">Membrane</keyword>
<evidence type="ECO:0000313" key="10">
    <source>
        <dbReference type="Proteomes" id="UP000066480"/>
    </source>
</evidence>
<accession>A0A0K1JJ71</accession>
<dbReference type="Gene3D" id="1.20.1250.20">
    <property type="entry name" value="MFS general substrate transporter like domains"/>
    <property type="match status" value="2"/>
</dbReference>
<keyword evidence="5 7" id="KW-1133">Transmembrane helix</keyword>
<dbReference type="GO" id="GO:0022857">
    <property type="term" value="F:transmembrane transporter activity"/>
    <property type="evidence" value="ECO:0007669"/>
    <property type="project" value="InterPro"/>
</dbReference>
<keyword evidence="3" id="KW-1003">Cell membrane</keyword>
<proteinExistence type="predicted"/>
<feature type="transmembrane region" description="Helical" evidence="7">
    <location>
        <begin position="140"/>
        <end position="159"/>
    </location>
</feature>
<feature type="transmembrane region" description="Helical" evidence="7">
    <location>
        <begin position="279"/>
        <end position="312"/>
    </location>
</feature>
<dbReference type="RefSeq" id="WP_052592162.1">
    <property type="nucleotide sequence ID" value="NZ_CP011112.1"/>
</dbReference>
<evidence type="ECO:0000256" key="5">
    <source>
        <dbReference type="ARBA" id="ARBA00022989"/>
    </source>
</evidence>
<keyword evidence="4 7" id="KW-0812">Transmembrane</keyword>
<sequence length="396" mass="40795">MSDETTFSFRSLAISAYGPTLLFGVGDGAILPVVALTARDLGASVAVAALVVMLMDLGSLLFNVPASVLTARYGERRVISGAAAGGVLATMLCFIAQNLAVFCLGTVLIGFSASVFMLARQSYLTEAVPVQYRARALSTLGGVMRVGVFIGPFIGAAAIHAFGLSSAYAVGAVALVLAGLLSARMRDLPPHPHLEKERAAVTVRGVLRDHRKVFLTVGMGILLVAAVRSSRQAVIPLWAQHIGLSPQASSVVYGIAGGIDMLVFYPAGKVMDLKGRRWVTVPSMLVMAASLLAMPFTHSAVLLTLVSCVLGFGNGIGSGMVMTLGADFSPDVGRAQFLGIWRELSDTGATLGPVLLSGVTAAVSLGAGIMAAGLVGLLAAVVLARAVPTRTMAKVS</sequence>
<evidence type="ECO:0000259" key="8">
    <source>
        <dbReference type="PROSITE" id="PS50850"/>
    </source>
</evidence>
<dbReference type="Pfam" id="PF07690">
    <property type="entry name" value="MFS_1"/>
    <property type="match status" value="1"/>
</dbReference>
<keyword evidence="10" id="KW-1185">Reference proteome</keyword>
<feature type="domain" description="Major facilitator superfamily (MFS) profile" evidence="8">
    <location>
        <begin position="12"/>
        <end position="391"/>
    </location>
</feature>
<dbReference type="PANTHER" id="PTHR23517:SF3">
    <property type="entry name" value="INTEGRAL MEMBRANE TRANSPORT PROTEIN"/>
    <property type="match status" value="1"/>
</dbReference>
<dbReference type="STRING" id="571913.VV02_13480"/>
<dbReference type="OrthoDB" id="3285241at2"/>
<protein>
    <submittedName>
        <fullName evidence="9">Transporter</fullName>
    </submittedName>
</protein>
<feature type="transmembrane region" description="Helical" evidence="7">
    <location>
        <begin position="99"/>
        <end position="119"/>
    </location>
</feature>
<dbReference type="GO" id="GO:0005886">
    <property type="term" value="C:plasma membrane"/>
    <property type="evidence" value="ECO:0007669"/>
    <property type="project" value="UniProtKB-SubCell"/>
</dbReference>
<dbReference type="InterPro" id="IPR020846">
    <property type="entry name" value="MFS_dom"/>
</dbReference>
<evidence type="ECO:0000256" key="1">
    <source>
        <dbReference type="ARBA" id="ARBA00004651"/>
    </source>
</evidence>
<evidence type="ECO:0000313" key="9">
    <source>
        <dbReference type="EMBL" id="AKU16640.1"/>
    </source>
</evidence>
<evidence type="ECO:0000256" key="2">
    <source>
        <dbReference type="ARBA" id="ARBA00022448"/>
    </source>
</evidence>
<dbReference type="CDD" id="cd17325">
    <property type="entry name" value="MFS_MdtG_SLC18_like"/>
    <property type="match status" value="1"/>
</dbReference>
<dbReference type="InterPro" id="IPR036259">
    <property type="entry name" value="MFS_trans_sf"/>
</dbReference>
<dbReference type="PATRIC" id="fig|571913.6.peg.2742"/>
<dbReference type="Proteomes" id="UP000066480">
    <property type="component" value="Chromosome"/>
</dbReference>
<dbReference type="SUPFAM" id="SSF103473">
    <property type="entry name" value="MFS general substrate transporter"/>
    <property type="match status" value="1"/>
</dbReference>
<evidence type="ECO:0000256" key="6">
    <source>
        <dbReference type="ARBA" id="ARBA00023136"/>
    </source>
</evidence>
<dbReference type="EMBL" id="CP011112">
    <property type="protein sequence ID" value="AKU16640.1"/>
    <property type="molecule type" value="Genomic_DNA"/>
</dbReference>
<dbReference type="InterPro" id="IPR011701">
    <property type="entry name" value="MFS"/>
</dbReference>
<feature type="transmembrane region" description="Helical" evidence="7">
    <location>
        <begin position="41"/>
        <end position="64"/>
    </location>
</feature>
<keyword evidence="2" id="KW-0813">Transport</keyword>
<comment type="subcellular location">
    <subcellularLocation>
        <location evidence="1">Cell membrane</location>
        <topology evidence="1">Multi-pass membrane protein</topology>
    </subcellularLocation>
</comment>
<name>A0A0K1JJ71_9MICO</name>
<evidence type="ECO:0000256" key="4">
    <source>
        <dbReference type="ARBA" id="ARBA00022692"/>
    </source>
</evidence>
<dbReference type="InterPro" id="IPR050171">
    <property type="entry name" value="MFS_Transporters"/>
</dbReference>
<reference evidence="9 10" key="1">
    <citation type="submission" date="2015-03" db="EMBL/GenBank/DDBJ databases">
        <title>Luteipulveratus halotolerans sp. nov., a novel actinobacterium (Dermacoccaceae) from Sarawak, Malaysia.</title>
        <authorList>
            <person name="Juboi H."/>
            <person name="Basik A."/>
            <person name="Shamsul S.S."/>
            <person name="Arnold P."/>
            <person name="Schmitt E.K."/>
            <person name="Sanglier J.-J."/>
            <person name="Yeo T."/>
        </authorList>
    </citation>
    <scope>NUCLEOTIDE SEQUENCE [LARGE SCALE GENOMIC DNA]</scope>
    <source>
        <strain evidence="9 10">MN07-A0370</strain>
    </source>
</reference>
<dbReference type="KEGG" id="lmoi:VV02_13480"/>
<feature type="transmembrane region" description="Helical" evidence="7">
    <location>
        <begin position="12"/>
        <end position="35"/>
    </location>
</feature>
<feature type="transmembrane region" description="Helical" evidence="7">
    <location>
        <begin position="213"/>
        <end position="230"/>
    </location>
</feature>
<feature type="transmembrane region" description="Helical" evidence="7">
    <location>
        <begin position="361"/>
        <end position="384"/>
    </location>
</feature>
<dbReference type="AlphaFoldDB" id="A0A0K1JJ71"/>
<evidence type="ECO:0000256" key="7">
    <source>
        <dbReference type="SAM" id="Phobius"/>
    </source>
</evidence>
<feature type="transmembrane region" description="Helical" evidence="7">
    <location>
        <begin position="250"/>
        <end position="267"/>
    </location>
</feature>
<organism evidence="9 10">
    <name type="scientific">Luteipulveratus mongoliensis</name>
    <dbReference type="NCBI Taxonomy" id="571913"/>
    <lineage>
        <taxon>Bacteria</taxon>
        <taxon>Bacillati</taxon>
        <taxon>Actinomycetota</taxon>
        <taxon>Actinomycetes</taxon>
        <taxon>Micrococcales</taxon>
        <taxon>Dermacoccaceae</taxon>
        <taxon>Luteipulveratus</taxon>
    </lineage>
</organism>